<dbReference type="CDD" id="cd06127">
    <property type="entry name" value="DEDDh"/>
    <property type="match status" value="1"/>
</dbReference>
<dbReference type="AlphaFoldDB" id="A0A8T4IIQ6"/>
<gene>
    <name evidence="2" type="ORF">J7S20_14730</name>
</gene>
<sequence>MITDLEELERTAAWLPAETERLAAALDRHPDYRVLRSLPPLDYLPRFAPEGRERTAIVLDIETTSLDHRTGKIIEVALCPVRFDRRGRITGIGKTQSWLEDPGEPLEPAIERLTGLSDAELAGQRIDDDAVLGLLKGADVMIAHHCAFDALWIEARYPDIAGKPWACSLKDIDWAAHGVESRKLGHLLAELCGWFNARHRAAADVEALVALLASPLPGGRSGMAELLISASKPGWLVSATGAPFEVKDRLKARGYRWSPERKCWWIEVRQAALEAETDWLAADAQCRSPDIRKISWRERHR</sequence>
<dbReference type="GO" id="GO:0008408">
    <property type="term" value="F:3'-5' exonuclease activity"/>
    <property type="evidence" value="ECO:0007669"/>
    <property type="project" value="TreeGrafter"/>
</dbReference>
<name>A0A8T4IIQ6_9SPHN</name>
<organism evidence="2 3">
    <name type="scientific">Stakelama marina</name>
    <dbReference type="NCBI Taxonomy" id="2826939"/>
    <lineage>
        <taxon>Bacteria</taxon>
        <taxon>Pseudomonadati</taxon>
        <taxon>Pseudomonadota</taxon>
        <taxon>Alphaproteobacteria</taxon>
        <taxon>Sphingomonadales</taxon>
        <taxon>Sphingomonadaceae</taxon>
        <taxon>Stakelama</taxon>
    </lineage>
</organism>
<dbReference type="SUPFAM" id="SSF53098">
    <property type="entry name" value="Ribonuclease H-like"/>
    <property type="match status" value="1"/>
</dbReference>
<dbReference type="InterPro" id="IPR036397">
    <property type="entry name" value="RNaseH_sf"/>
</dbReference>
<evidence type="ECO:0000313" key="3">
    <source>
        <dbReference type="Proteomes" id="UP000676996"/>
    </source>
</evidence>
<dbReference type="GO" id="GO:0045004">
    <property type="term" value="P:DNA replication proofreading"/>
    <property type="evidence" value="ECO:0007669"/>
    <property type="project" value="TreeGrafter"/>
</dbReference>
<dbReference type="Pfam" id="PF00929">
    <property type="entry name" value="RNase_T"/>
    <property type="match status" value="1"/>
</dbReference>
<dbReference type="Gene3D" id="3.30.420.10">
    <property type="entry name" value="Ribonuclease H-like superfamily/Ribonuclease H"/>
    <property type="match status" value="1"/>
</dbReference>
<reference evidence="2" key="1">
    <citation type="submission" date="2021-04" db="EMBL/GenBank/DDBJ databases">
        <title>Ouciella asimina sp. nov., isolated from the surface seawater in the hydrothermal field of Okinawa Trough.</title>
        <authorList>
            <person name="Shuang W."/>
        </authorList>
    </citation>
    <scope>NUCLEOTIDE SEQUENCE</scope>
    <source>
        <strain evidence="2">LXI357</strain>
    </source>
</reference>
<dbReference type="RefSeq" id="WP_284055006.1">
    <property type="nucleotide sequence ID" value="NZ_JAGRQC010000004.1"/>
</dbReference>
<dbReference type="GO" id="GO:0003676">
    <property type="term" value="F:nucleic acid binding"/>
    <property type="evidence" value="ECO:0007669"/>
    <property type="project" value="InterPro"/>
</dbReference>
<accession>A0A8T4IIQ6</accession>
<evidence type="ECO:0000259" key="1">
    <source>
        <dbReference type="SMART" id="SM00479"/>
    </source>
</evidence>
<dbReference type="NCBIfam" id="NF006615">
    <property type="entry name" value="PRK09182.1"/>
    <property type="match status" value="1"/>
</dbReference>
<dbReference type="InterPro" id="IPR013520">
    <property type="entry name" value="Ribonucl_H"/>
</dbReference>
<dbReference type="SMART" id="SM00479">
    <property type="entry name" value="EXOIII"/>
    <property type="match status" value="1"/>
</dbReference>
<comment type="caution">
    <text evidence="2">The sequence shown here is derived from an EMBL/GenBank/DDBJ whole genome shotgun (WGS) entry which is preliminary data.</text>
</comment>
<evidence type="ECO:0000313" key="2">
    <source>
        <dbReference type="EMBL" id="MBR0553764.1"/>
    </source>
</evidence>
<dbReference type="GO" id="GO:0005829">
    <property type="term" value="C:cytosol"/>
    <property type="evidence" value="ECO:0007669"/>
    <property type="project" value="TreeGrafter"/>
</dbReference>
<protein>
    <submittedName>
        <fullName evidence="2">DNA polymerase III subunit epsilon</fullName>
    </submittedName>
</protein>
<proteinExistence type="predicted"/>
<dbReference type="Proteomes" id="UP000676996">
    <property type="component" value="Unassembled WGS sequence"/>
</dbReference>
<dbReference type="EMBL" id="JAGRQC010000004">
    <property type="protein sequence ID" value="MBR0553764.1"/>
    <property type="molecule type" value="Genomic_DNA"/>
</dbReference>
<keyword evidence="3" id="KW-1185">Reference proteome</keyword>
<dbReference type="PANTHER" id="PTHR30231:SF37">
    <property type="entry name" value="EXODEOXYRIBONUCLEASE 10"/>
    <property type="match status" value="1"/>
</dbReference>
<feature type="domain" description="Exonuclease" evidence="1">
    <location>
        <begin position="55"/>
        <end position="221"/>
    </location>
</feature>
<dbReference type="PANTHER" id="PTHR30231">
    <property type="entry name" value="DNA POLYMERASE III SUBUNIT EPSILON"/>
    <property type="match status" value="1"/>
</dbReference>
<dbReference type="InterPro" id="IPR012337">
    <property type="entry name" value="RNaseH-like_sf"/>
</dbReference>